<evidence type="ECO:0000256" key="4">
    <source>
        <dbReference type="ARBA" id="ARBA00008766"/>
    </source>
</evidence>
<evidence type="ECO:0000256" key="6">
    <source>
        <dbReference type="ARBA" id="ARBA00022438"/>
    </source>
</evidence>
<dbReference type="InterPro" id="IPR029149">
    <property type="entry name" value="Creatin/AminoP/Spt16_N"/>
</dbReference>
<dbReference type="AlphaFoldDB" id="A0AAJ0GKG4"/>
<feature type="compositionally biased region" description="Basic and acidic residues" evidence="15">
    <location>
        <begin position="358"/>
        <end position="392"/>
    </location>
</feature>
<evidence type="ECO:0000256" key="10">
    <source>
        <dbReference type="ARBA" id="ARBA00023049"/>
    </source>
</evidence>
<proteinExistence type="inferred from homology"/>
<keyword evidence="9" id="KW-0378">Hydrolase</keyword>
<keyword evidence="8 14" id="KW-0479">Metal-binding</keyword>
<dbReference type="InterPro" id="IPR001131">
    <property type="entry name" value="Peptidase_M24B_aminopep-P_CS"/>
</dbReference>
<evidence type="ECO:0000256" key="13">
    <source>
        <dbReference type="ARBA" id="ARBA00032413"/>
    </source>
</evidence>
<name>A0AAJ0GKG4_9PEZI</name>
<dbReference type="PROSITE" id="PS00491">
    <property type="entry name" value="PROLINE_PEPTIDASE"/>
    <property type="match status" value="1"/>
</dbReference>
<feature type="domain" description="Aminopeptidase P N-terminal" evidence="16">
    <location>
        <begin position="4"/>
        <end position="129"/>
    </location>
</feature>
<dbReference type="GO" id="GO:0070006">
    <property type="term" value="F:metalloaminopeptidase activity"/>
    <property type="evidence" value="ECO:0007669"/>
    <property type="project" value="InterPro"/>
</dbReference>
<organism evidence="17 18">
    <name type="scientific">Extremus antarcticus</name>
    <dbReference type="NCBI Taxonomy" id="702011"/>
    <lineage>
        <taxon>Eukaryota</taxon>
        <taxon>Fungi</taxon>
        <taxon>Dikarya</taxon>
        <taxon>Ascomycota</taxon>
        <taxon>Pezizomycotina</taxon>
        <taxon>Dothideomycetes</taxon>
        <taxon>Dothideomycetidae</taxon>
        <taxon>Mycosphaerellales</taxon>
        <taxon>Extremaceae</taxon>
        <taxon>Extremus</taxon>
    </lineage>
</organism>
<dbReference type="Pfam" id="PF05195">
    <property type="entry name" value="AMP_N"/>
    <property type="match status" value="1"/>
</dbReference>
<dbReference type="EMBL" id="JAWDJX010000001">
    <property type="protein sequence ID" value="KAK3059228.1"/>
    <property type="molecule type" value="Genomic_DNA"/>
</dbReference>
<evidence type="ECO:0000256" key="2">
    <source>
        <dbReference type="ARBA" id="ARBA00001936"/>
    </source>
</evidence>
<dbReference type="InterPro" id="IPR052433">
    <property type="entry name" value="X-Pro_dipept-like"/>
</dbReference>
<evidence type="ECO:0000313" key="18">
    <source>
        <dbReference type="Proteomes" id="UP001271007"/>
    </source>
</evidence>
<feature type="compositionally biased region" description="Basic and acidic residues" evidence="15">
    <location>
        <begin position="445"/>
        <end position="456"/>
    </location>
</feature>
<evidence type="ECO:0000259" key="16">
    <source>
        <dbReference type="SMART" id="SM01011"/>
    </source>
</evidence>
<dbReference type="InterPro" id="IPR000994">
    <property type="entry name" value="Pept_M24"/>
</dbReference>
<feature type="compositionally biased region" description="Basic and acidic residues" evidence="15">
    <location>
        <begin position="414"/>
        <end position="438"/>
    </location>
</feature>
<protein>
    <recommendedName>
        <fullName evidence="5">Xaa-Pro aminopeptidase</fullName>
        <ecNumber evidence="5">3.4.11.9</ecNumber>
    </recommendedName>
    <alternativeName>
        <fullName evidence="12">Aminoacylproline aminopeptidase</fullName>
    </alternativeName>
    <alternativeName>
        <fullName evidence="13">Prolidase</fullName>
    </alternativeName>
</protein>
<dbReference type="EC" id="3.4.11.9" evidence="5"/>
<comment type="cofactor">
    <cofactor evidence="2">
        <name>Mn(2+)</name>
        <dbReference type="ChEBI" id="CHEBI:29035"/>
    </cofactor>
</comment>
<comment type="similarity">
    <text evidence="4 14">Belongs to the peptidase M24B family.</text>
</comment>
<keyword evidence="7" id="KW-0645">Protease</keyword>
<keyword evidence="18" id="KW-1185">Reference proteome</keyword>
<evidence type="ECO:0000256" key="8">
    <source>
        <dbReference type="ARBA" id="ARBA00022723"/>
    </source>
</evidence>
<keyword evidence="6" id="KW-0031">Aminopeptidase</keyword>
<dbReference type="SMART" id="SM01011">
    <property type="entry name" value="AMP_N"/>
    <property type="match status" value="1"/>
</dbReference>
<gene>
    <name evidence="17" type="ORF">LTR09_000794</name>
</gene>
<evidence type="ECO:0000256" key="11">
    <source>
        <dbReference type="ARBA" id="ARBA00023211"/>
    </source>
</evidence>
<evidence type="ECO:0000256" key="9">
    <source>
        <dbReference type="ARBA" id="ARBA00022801"/>
    </source>
</evidence>
<feature type="region of interest" description="Disordered" evidence="15">
    <location>
        <begin position="358"/>
        <end position="458"/>
    </location>
</feature>
<keyword evidence="10" id="KW-0482">Metalloprotease</keyword>
<dbReference type="PANTHER" id="PTHR43226:SF3">
    <property type="entry name" value="XAA-PRO AMINOPEPTIDASE AN0832-RELATED"/>
    <property type="match status" value="1"/>
</dbReference>
<dbReference type="SUPFAM" id="SSF55920">
    <property type="entry name" value="Creatinase/aminopeptidase"/>
    <property type="match status" value="2"/>
</dbReference>
<comment type="caution">
    <text evidence="17">The sequence shown here is derived from an EMBL/GenBank/DDBJ whole genome shotgun (WGS) entry which is preliminary data.</text>
</comment>
<evidence type="ECO:0000256" key="15">
    <source>
        <dbReference type="SAM" id="MobiDB-lite"/>
    </source>
</evidence>
<evidence type="ECO:0000256" key="3">
    <source>
        <dbReference type="ARBA" id="ARBA00002443"/>
    </source>
</evidence>
<evidence type="ECO:0000256" key="12">
    <source>
        <dbReference type="ARBA" id="ARBA00030849"/>
    </source>
</evidence>
<dbReference type="InterPro" id="IPR036005">
    <property type="entry name" value="Creatinase/aminopeptidase-like"/>
</dbReference>
<keyword evidence="11" id="KW-0464">Manganese</keyword>
<dbReference type="Pfam" id="PF00557">
    <property type="entry name" value="Peptidase_M24"/>
    <property type="match status" value="2"/>
</dbReference>
<dbReference type="Proteomes" id="UP001271007">
    <property type="component" value="Unassembled WGS sequence"/>
</dbReference>
<dbReference type="InterPro" id="IPR007865">
    <property type="entry name" value="Aminopep_P_N"/>
</dbReference>
<sequence>MDKYPAKAHAQRVAEKLKMENGLIIISGAKVQYYPDSDQPIPFRQDRAFYYLTGCNEPGCHVTYETASDKLTLWLPKAGEGRRIFYDGRNVTAKEAEDKYDVDDVKVVRGPGPKRTNLRKHLLDHHEAGGQFAFFKLPGQLIGKPLRMKIKSTRKMGLRPAIKQCRLIRDEHEIGLIRKANQVSAKAHKQVMHRLHALKSEPEAMAVFLRTCLVNKAKEQAYAPICGAGANASQLHYINNDANFGKHSQFLLMDAGAEWNGYASDVTRTLPINKEKPGHWASEEAEAVYKAVEKIQEACIKQLAPGKKFIDVSWTAVHMAIDALLGMGVLKGDHMEIFHAGTILGFFPHGLGHHLGLDVHDGAAPPKDDKKKGGKGKKGDGDNNKDGKDGKGKKGGKGKNPAGQNNNKDNWTVVKKELLFDVNEKDSSETDASEKEPLFTEDEATEKAAPVKEGNGKKNAAAIKQANVGPADPRFARLNATYRAFCSGNEALYPLALSQKPVHYSLDPKKCHGPNTAAAPALKAGMVVTIEPGLYFNRFILKTQFLNKEKHSKFIDEKVLDKFFPVGGVRIEDDILITKDGYENLSTAPKGEEMLEVIKKGAKDAKGSE</sequence>
<evidence type="ECO:0000256" key="5">
    <source>
        <dbReference type="ARBA" id="ARBA00012574"/>
    </source>
</evidence>
<dbReference type="PANTHER" id="PTHR43226">
    <property type="entry name" value="XAA-PRO AMINOPEPTIDASE 3"/>
    <property type="match status" value="1"/>
</dbReference>
<evidence type="ECO:0000256" key="14">
    <source>
        <dbReference type="RuleBase" id="RU000590"/>
    </source>
</evidence>
<evidence type="ECO:0000256" key="1">
    <source>
        <dbReference type="ARBA" id="ARBA00001424"/>
    </source>
</evidence>
<comment type="function">
    <text evidence="3">Catalyzes the removal of a penultimate prolyl residue from the N-termini of peptides.</text>
</comment>
<reference evidence="17" key="1">
    <citation type="submission" date="2023-04" db="EMBL/GenBank/DDBJ databases">
        <title>Black Yeasts Isolated from many extreme environments.</title>
        <authorList>
            <person name="Coleine C."/>
            <person name="Stajich J.E."/>
            <person name="Selbmann L."/>
        </authorList>
    </citation>
    <scope>NUCLEOTIDE SEQUENCE</scope>
    <source>
        <strain evidence="17">CCFEE 5312</strain>
    </source>
</reference>
<dbReference type="GO" id="GO:0030145">
    <property type="term" value="F:manganese ion binding"/>
    <property type="evidence" value="ECO:0007669"/>
    <property type="project" value="InterPro"/>
</dbReference>
<dbReference type="Gene3D" id="3.40.350.10">
    <property type="entry name" value="Creatinase/prolidase N-terminal domain"/>
    <property type="match status" value="1"/>
</dbReference>
<dbReference type="SUPFAM" id="SSF53092">
    <property type="entry name" value="Creatinase/prolidase N-terminal domain"/>
    <property type="match status" value="1"/>
</dbReference>
<accession>A0AAJ0GKG4</accession>
<dbReference type="GO" id="GO:0006508">
    <property type="term" value="P:proteolysis"/>
    <property type="evidence" value="ECO:0007669"/>
    <property type="project" value="UniProtKB-KW"/>
</dbReference>
<evidence type="ECO:0000256" key="7">
    <source>
        <dbReference type="ARBA" id="ARBA00022670"/>
    </source>
</evidence>
<dbReference type="Gene3D" id="3.90.230.10">
    <property type="entry name" value="Creatinase/methionine aminopeptidase superfamily"/>
    <property type="match status" value="1"/>
</dbReference>
<evidence type="ECO:0000313" key="17">
    <source>
        <dbReference type="EMBL" id="KAK3059228.1"/>
    </source>
</evidence>
<comment type="catalytic activity">
    <reaction evidence="1">
        <text>Release of any N-terminal amino acid, including proline, that is linked to proline, even from a dipeptide or tripeptide.</text>
        <dbReference type="EC" id="3.4.11.9"/>
    </reaction>
</comment>